<comment type="function">
    <text evidence="10">Component of the general transcription and DNA repair factor IIH (TFIIH) core complex which is involved in general and transcription-coupled nucleotide excision repair (NER) of damaged DNA.</text>
</comment>
<evidence type="ECO:0000313" key="12">
    <source>
        <dbReference type="EMBL" id="EDV27558.1"/>
    </source>
</evidence>
<proteinExistence type="inferred from homology"/>
<dbReference type="HOGENOM" id="CLU_027280_4_0_1"/>
<evidence type="ECO:0000256" key="9">
    <source>
        <dbReference type="ARBA" id="ARBA00070130"/>
    </source>
</evidence>
<dbReference type="GO" id="GO:0001671">
    <property type="term" value="F:ATPase activator activity"/>
    <property type="evidence" value="ECO:0007669"/>
    <property type="project" value="InterPro"/>
</dbReference>
<dbReference type="Pfam" id="PF03849">
    <property type="entry name" value="Tfb2"/>
    <property type="match status" value="1"/>
</dbReference>
<dbReference type="GO" id="GO:0000439">
    <property type="term" value="C:transcription factor TFIIH core complex"/>
    <property type="evidence" value="ECO:0000318"/>
    <property type="project" value="GO_Central"/>
</dbReference>
<protein>
    <recommendedName>
        <fullName evidence="9 10">General transcription factor IIH subunit 4</fullName>
    </recommendedName>
</protein>
<name>B3RP22_TRIAD</name>
<keyword evidence="13" id="KW-1185">Reference proteome</keyword>
<accession>B3RP22</accession>
<dbReference type="InterPro" id="IPR004598">
    <property type="entry name" value="TFIIH_p52/Tfb2"/>
</dbReference>
<dbReference type="PhylomeDB" id="B3RP22"/>
<keyword evidence="6 10" id="KW-0234">DNA repair</keyword>
<dbReference type="KEGG" id="tad:TRIADDRAFT_20428"/>
<reference evidence="12 13" key="1">
    <citation type="journal article" date="2008" name="Nature">
        <title>The Trichoplax genome and the nature of placozoans.</title>
        <authorList>
            <person name="Srivastava M."/>
            <person name="Begovic E."/>
            <person name="Chapman J."/>
            <person name="Putnam N.H."/>
            <person name="Hellsten U."/>
            <person name="Kawashima T."/>
            <person name="Kuo A."/>
            <person name="Mitros T."/>
            <person name="Salamov A."/>
            <person name="Carpenter M.L."/>
            <person name="Signorovitch A.Y."/>
            <person name="Moreno M.A."/>
            <person name="Kamm K."/>
            <person name="Grimwood J."/>
            <person name="Schmutz J."/>
            <person name="Shapiro H."/>
            <person name="Grigoriev I.V."/>
            <person name="Buss L.W."/>
            <person name="Schierwater B."/>
            <person name="Dellaporta S.L."/>
            <person name="Rokhsar D.S."/>
        </authorList>
    </citation>
    <scope>NUCLEOTIDE SEQUENCE [LARGE SCALE GENOMIC DNA]</scope>
    <source>
        <strain evidence="12 13">Grell-BS-1999</strain>
    </source>
</reference>
<evidence type="ECO:0000313" key="13">
    <source>
        <dbReference type="Proteomes" id="UP000009022"/>
    </source>
</evidence>
<evidence type="ECO:0000256" key="2">
    <source>
        <dbReference type="ARBA" id="ARBA00007132"/>
    </source>
</evidence>
<dbReference type="GO" id="GO:0006289">
    <property type="term" value="P:nucleotide-excision repair"/>
    <property type="evidence" value="ECO:0000318"/>
    <property type="project" value="GO_Central"/>
</dbReference>
<dbReference type="GO" id="GO:0003690">
    <property type="term" value="F:double-stranded DNA binding"/>
    <property type="evidence" value="ECO:0000318"/>
    <property type="project" value="GO_Central"/>
</dbReference>
<evidence type="ECO:0000256" key="7">
    <source>
        <dbReference type="ARBA" id="ARBA00023242"/>
    </source>
</evidence>
<dbReference type="eggNOG" id="KOG3471">
    <property type="taxonomic scope" value="Eukaryota"/>
</dbReference>
<sequence>MKTQELLTLQGLHQYLKSLPAIILDKLYNHPAACLATFRELSQLAKHYVMRTLFTIQAIPTSTISAWVNSQHQKEHQAALNQLTEIRIWQSHTLPGGMQGIKLNESFRANLKTALCGGGESWYGPQLSKADKYQFTSEALDLKSKERWECVLHYLVGAGEDLALSGEIQSLLNNCGLVSKNGITAAGFQFLLLDRPSQVWYILLQYLDSAESLGMDLVEILSFLFQLSYSTFGQNYSTEGLTQTQLTCLQHMREIGLVVQRKRKDMKFYPTQLAINLASGAKQEELDHSKSSGYIIVETNYRLYAYTESPLDIALVALFCEMMYRLPGLCVGLITRESVQQAFTNGITANKIINFIRTHAHPEAKKKVTTPIVPSTIIDQLYLWELERGRLSCSDGVLYNQILSSSDFEALRKYADDMGVLLWASPAKRLLVVNRDGHNHVKHFWKRNKQKD</sequence>
<evidence type="ECO:0000256" key="6">
    <source>
        <dbReference type="ARBA" id="ARBA00023204"/>
    </source>
</evidence>
<dbReference type="RefSeq" id="XP_002109392.1">
    <property type="nucleotide sequence ID" value="XM_002109356.1"/>
</dbReference>
<dbReference type="Gene3D" id="3.30.70.2610">
    <property type="match status" value="1"/>
</dbReference>
<evidence type="ECO:0000259" key="11">
    <source>
        <dbReference type="Pfam" id="PF18307"/>
    </source>
</evidence>
<dbReference type="GeneID" id="6751165"/>
<dbReference type="STRING" id="10228.B3RP22"/>
<dbReference type="Pfam" id="PF18307">
    <property type="entry name" value="Tfb2_C"/>
    <property type="match status" value="1"/>
</dbReference>
<keyword evidence="5 10" id="KW-0804">Transcription</keyword>
<gene>
    <name evidence="12" type="ORF">TRIADDRAFT_20428</name>
</gene>
<evidence type="ECO:0000256" key="1">
    <source>
        <dbReference type="ARBA" id="ARBA00004123"/>
    </source>
</evidence>
<comment type="subunit">
    <text evidence="8">Component of the 7-subunit TFIIH core complex composed of XPB/ERCC3, XPD/ERCC2, GTF2H1, GTF2H2, GTF2H3, GTF2H4 and GTF2H5, which is active in NER. The core complex associates with the 3-subunit CDK-activating kinase (CAK) module composed of CCNH/cyclin H, CDK7 and MNAT1 to form the 10-subunit holoenzyme (holo-TFIIH) active in transcription. Part of TBP-based Pol II pre-initiation complex (PIC), in which Pol II core assembles with general transcription factors and other specific initiation factors including GTF2E1, GTF2E2, GTF2F1, GTF2F2, TCEA1, ERCC2, ERCC3, GTF2H2, GTF2H3, GTF2H4, GTF2H5, GTF2A1, GTF2A2, GTF2B and TBP; this large multi-subunit PIC complex mediates DNA unwinding and targets Pol II core to the transcription start site where the first phosphodiester bond forms.</text>
</comment>
<organism evidence="12 13">
    <name type="scientific">Trichoplax adhaerens</name>
    <name type="common">Trichoplax reptans</name>
    <dbReference type="NCBI Taxonomy" id="10228"/>
    <lineage>
        <taxon>Eukaryota</taxon>
        <taxon>Metazoa</taxon>
        <taxon>Placozoa</taxon>
        <taxon>Uniplacotomia</taxon>
        <taxon>Trichoplacea</taxon>
        <taxon>Trichoplacidae</taxon>
        <taxon>Trichoplax</taxon>
    </lineage>
</organism>
<evidence type="ECO:0000256" key="10">
    <source>
        <dbReference type="RuleBase" id="RU364024"/>
    </source>
</evidence>
<evidence type="ECO:0000256" key="8">
    <source>
        <dbReference type="ARBA" id="ARBA00064576"/>
    </source>
</evidence>
<comment type="similarity">
    <text evidence="2 10">Belongs to the TFB2 family.</text>
</comment>
<dbReference type="AlphaFoldDB" id="B3RP22"/>
<dbReference type="PANTHER" id="PTHR13152:SF0">
    <property type="entry name" value="GENERAL TRANSCRIPTION FACTOR IIH SUBUNIT 4"/>
    <property type="match status" value="1"/>
</dbReference>
<evidence type="ECO:0000256" key="3">
    <source>
        <dbReference type="ARBA" id="ARBA00022763"/>
    </source>
</evidence>
<keyword evidence="7 10" id="KW-0539">Nucleus</keyword>
<comment type="subcellular location">
    <subcellularLocation>
        <location evidence="1 10">Nucleus</location>
    </subcellularLocation>
</comment>
<feature type="domain" description="Transcription factor Tfb2 C-terminal" evidence="11">
    <location>
        <begin position="379"/>
        <end position="446"/>
    </location>
</feature>
<dbReference type="NCBIfam" id="TIGR00625">
    <property type="entry name" value="tfb2"/>
    <property type="match status" value="1"/>
</dbReference>
<dbReference type="InParanoid" id="B3RP22"/>
<dbReference type="Proteomes" id="UP000009022">
    <property type="component" value="Unassembled WGS sequence"/>
</dbReference>
<evidence type="ECO:0000256" key="4">
    <source>
        <dbReference type="ARBA" id="ARBA00023015"/>
    </source>
</evidence>
<dbReference type="OMA" id="KGFIIIE"/>
<evidence type="ECO:0000256" key="5">
    <source>
        <dbReference type="ARBA" id="ARBA00023163"/>
    </source>
</evidence>
<keyword evidence="3 10" id="KW-0227">DNA damage</keyword>
<dbReference type="GO" id="GO:0006366">
    <property type="term" value="P:transcription by RNA polymerase II"/>
    <property type="evidence" value="ECO:0007669"/>
    <property type="project" value="UniProtKB-ARBA"/>
</dbReference>
<dbReference type="EMBL" id="DS985242">
    <property type="protein sequence ID" value="EDV27558.1"/>
    <property type="molecule type" value="Genomic_DNA"/>
</dbReference>
<dbReference type="GO" id="GO:0005675">
    <property type="term" value="C:transcription factor TFIIH holo complex"/>
    <property type="evidence" value="ECO:0000318"/>
    <property type="project" value="GO_Central"/>
</dbReference>
<dbReference type="PANTHER" id="PTHR13152">
    <property type="entry name" value="TFIIH, POLYPEPTIDE 4"/>
    <property type="match status" value="1"/>
</dbReference>
<dbReference type="CTD" id="6751165"/>
<dbReference type="FunFam" id="3.30.70.2610:FF:000001">
    <property type="entry name" value="General transcription factor IIH subunit 4"/>
    <property type="match status" value="1"/>
</dbReference>
<dbReference type="OrthoDB" id="364513at2759"/>
<keyword evidence="4 10" id="KW-0805">Transcription regulation</keyword>
<dbReference type="InterPro" id="IPR040662">
    <property type="entry name" value="Tfb2_C"/>
</dbReference>